<dbReference type="EMBL" id="FRDH01000004">
    <property type="protein sequence ID" value="SHN53495.1"/>
    <property type="molecule type" value="Genomic_DNA"/>
</dbReference>
<protein>
    <recommendedName>
        <fullName evidence="3">Calcineurin-like phosphoesterase</fullName>
    </recommendedName>
</protein>
<sequence length="42" mass="4846">MIYFTSDLHLGHKGIITMQNRPFESVEDMNRILLTNYNAGTC</sequence>
<name>A0A1M7S587_9FIRM</name>
<dbReference type="AlphaFoldDB" id="A0A1M7S587"/>
<dbReference type="Gene3D" id="3.60.21.10">
    <property type="match status" value="1"/>
</dbReference>
<dbReference type="Proteomes" id="UP000184097">
    <property type="component" value="Unassembled WGS sequence"/>
</dbReference>
<organism evidence="1 2">
    <name type="scientific">Butyrivibrio hungatei DSM 14810</name>
    <dbReference type="NCBI Taxonomy" id="1121132"/>
    <lineage>
        <taxon>Bacteria</taxon>
        <taxon>Bacillati</taxon>
        <taxon>Bacillota</taxon>
        <taxon>Clostridia</taxon>
        <taxon>Lachnospirales</taxon>
        <taxon>Lachnospiraceae</taxon>
        <taxon>Butyrivibrio</taxon>
    </lineage>
</organism>
<gene>
    <name evidence="1" type="ORF">SAMN02745247_01018</name>
</gene>
<proteinExistence type="predicted"/>
<reference evidence="1 2" key="1">
    <citation type="submission" date="2016-12" db="EMBL/GenBank/DDBJ databases">
        <authorList>
            <person name="Song W.-J."/>
            <person name="Kurnit D.M."/>
        </authorList>
    </citation>
    <scope>NUCLEOTIDE SEQUENCE [LARGE SCALE GENOMIC DNA]</scope>
    <source>
        <strain evidence="1 2">DSM 14810</strain>
    </source>
</reference>
<accession>A0A1M7S587</accession>
<dbReference type="InterPro" id="IPR029052">
    <property type="entry name" value="Metallo-depent_PP-like"/>
</dbReference>
<evidence type="ECO:0000313" key="2">
    <source>
        <dbReference type="Proteomes" id="UP000184097"/>
    </source>
</evidence>
<evidence type="ECO:0000313" key="1">
    <source>
        <dbReference type="EMBL" id="SHN53495.1"/>
    </source>
</evidence>
<evidence type="ECO:0008006" key="3">
    <source>
        <dbReference type="Google" id="ProtNLM"/>
    </source>
</evidence>
<dbReference type="RefSeq" id="WP_278300003.1">
    <property type="nucleotide sequence ID" value="NZ_FRDH01000004.1"/>
</dbReference>